<keyword evidence="6" id="KW-0812">Transmembrane</keyword>
<evidence type="ECO:0000256" key="2">
    <source>
        <dbReference type="ARBA" id="ARBA00022679"/>
    </source>
</evidence>
<dbReference type="Gene3D" id="1.10.510.10">
    <property type="entry name" value="Transferase(Phosphotransferase) domain 1"/>
    <property type="match status" value="1"/>
</dbReference>
<dbReference type="PANTHER" id="PTHR24350">
    <property type="entry name" value="SERINE/THREONINE-PROTEIN KINASE IAL-RELATED"/>
    <property type="match status" value="1"/>
</dbReference>
<dbReference type="EMBL" id="HBIP01023215">
    <property type="protein sequence ID" value="CAE0498843.1"/>
    <property type="molecule type" value="Transcribed_RNA"/>
</dbReference>
<feature type="domain" description="Protein kinase" evidence="7">
    <location>
        <begin position="31"/>
        <end position="97"/>
    </location>
</feature>
<dbReference type="GO" id="GO:0004674">
    <property type="term" value="F:protein serine/threonine kinase activity"/>
    <property type="evidence" value="ECO:0007669"/>
    <property type="project" value="UniProtKB-KW"/>
</dbReference>
<organism evidence="8">
    <name type="scientific">Dunaliella tertiolecta</name>
    <name type="common">Green alga</name>
    <dbReference type="NCBI Taxonomy" id="3047"/>
    <lineage>
        <taxon>Eukaryota</taxon>
        <taxon>Viridiplantae</taxon>
        <taxon>Chlorophyta</taxon>
        <taxon>core chlorophytes</taxon>
        <taxon>Chlorophyceae</taxon>
        <taxon>CS clade</taxon>
        <taxon>Chlamydomonadales</taxon>
        <taxon>Dunaliellaceae</taxon>
        <taxon>Dunaliella</taxon>
    </lineage>
</organism>
<dbReference type="GO" id="GO:0005524">
    <property type="term" value="F:ATP binding"/>
    <property type="evidence" value="ECO:0007669"/>
    <property type="project" value="UniProtKB-KW"/>
</dbReference>
<evidence type="ECO:0000259" key="7">
    <source>
        <dbReference type="Pfam" id="PF00069"/>
    </source>
</evidence>
<proteinExistence type="predicted"/>
<keyword evidence="5" id="KW-0067">ATP-binding</keyword>
<keyword evidence="6" id="KW-1133">Transmembrane helix</keyword>
<gene>
    <name evidence="8" type="ORF">DTER00134_LOCUS13916</name>
</gene>
<keyword evidence="4" id="KW-0418">Kinase</keyword>
<evidence type="ECO:0000313" key="8">
    <source>
        <dbReference type="EMBL" id="CAE0498843.1"/>
    </source>
</evidence>
<dbReference type="AlphaFoldDB" id="A0A7S3R1F8"/>
<keyword evidence="3" id="KW-0547">Nucleotide-binding</keyword>
<feature type="transmembrane region" description="Helical" evidence="6">
    <location>
        <begin position="21"/>
        <end position="40"/>
    </location>
</feature>
<keyword evidence="2" id="KW-0808">Transferase</keyword>
<accession>A0A7S3R1F8</accession>
<keyword evidence="6" id="KW-0472">Membrane</keyword>
<protein>
    <recommendedName>
        <fullName evidence="7">Protein kinase domain-containing protein</fullName>
    </recommendedName>
</protein>
<dbReference type="Pfam" id="PF00069">
    <property type="entry name" value="Pkinase"/>
    <property type="match status" value="1"/>
</dbReference>
<dbReference type="SUPFAM" id="SSF56112">
    <property type="entry name" value="Protein kinase-like (PK-like)"/>
    <property type="match status" value="1"/>
</dbReference>
<name>A0A7S3R1F8_DUNTE</name>
<evidence type="ECO:0000256" key="6">
    <source>
        <dbReference type="SAM" id="Phobius"/>
    </source>
</evidence>
<evidence type="ECO:0000256" key="3">
    <source>
        <dbReference type="ARBA" id="ARBA00022741"/>
    </source>
</evidence>
<reference evidence="8" key="1">
    <citation type="submission" date="2021-01" db="EMBL/GenBank/DDBJ databases">
        <authorList>
            <person name="Corre E."/>
            <person name="Pelletier E."/>
            <person name="Niang G."/>
            <person name="Scheremetjew M."/>
            <person name="Finn R."/>
            <person name="Kale V."/>
            <person name="Holt S."/>
            <person name="Cochrane G."/>
            <person name="Meng A."/>
            <person name="Brown T."/>
            <person name="Cohen L."/>
        </authorList>
    </citation>
    <scope>NUCLEOTIDE SEQUENCE</scope>
    <source>
        <strain evidence="8">CCMP1320</strain>
    </source>
</reference>
<sequence>MLMHIPRPYHMQVSMRACIHVINVLMTVCNFMFVHTQGGVPSHQRVQVMMNRILAMQWNMPSDVHISPECRDLLSKLLVANPQKRLTMQQMSEHPWFLQNLPPDALSMNHNFLNHANFTGVQTVEEIQAILRMAQTPGPGKYNFNADAADFEGVIDAAIADEMDNNTSTSLKI</sequence>
<dbReference type="InterPro" id="IPR011009">
    <property type="entry name" value="Kinase-like_dom_sf"/>
</dbReference>
<dbReference type="InterPro" id="IPR000719">
    <property type="entry name" value="Prot_kinase_dom"/>
</dbReference>
<keyword evidence="1" id="KW-0723">Serine/threonine-protein kinase</keyword>
<evidence type="ECO:0000256" key="4">
    <source>
        <dbReference type="ARBA" id="ARBA00022777"/>
    </source>
</evidence>
<dbReference type="InterPro" id="IPR030616">
    <property type="entry name" value="Aur-like"/>
</dbReference>
<evidence type="ECO:0000256" key="1">
    <source>
        <dbReference type="ARBA" id="ARBA00022527"/>
    </source>
</evidence>
<evidence type="ECO:0000256" key="5">
    <source>
        <dbReference type="ARBA" id="ARBA00022840"/>
    </source>
</evidence>